<dbReference type="AlphaFoldDB" id="A0A369W0E1"/>
<comment type="caution">
    <text evidence="3">The sequence shown here is derived from an EMBL/GenBank/DDBJ whole genome shotgun (WGS) entry which is preliminary data.</text>
</comment>
<dbReference type="RefSeq" id="WP_114646783.1">
    <property type="nucleotide sequence ID" value="NZ_QQNH01000026.1"/>
</dbReference>
<dbReference type="PROSITE" id="PS50110">
    <property type="entry name" value="RESPONSE_REGULATORY"/>
    <property type="match status" value="1"/>
</dbReference>
<dbReference type="SMART" id="SM00448">
    <property type="entry name" value="REC"/>
    <property type="match status" value="1"/>
</dbReference>
<dbReference type="Proteomes" id="UP000253759">
    <property type="component" value="Unassembled WGS sequence"/>
</dbReference>
<feature type="domain" description="Response regulatory" evidence="2">
    <location>
        <begin position="10"/>
        <end position="121"/>
    </location>
</feature>
<evidence type="ECO:0000313" key="3">
    <source>
        <dbReference type="EMBL" id="RDE08018.1"/>
    </source>
</evidence>
<sequence length="125" mass="13008">MASGQLTGKRVLVVEDELLIAMDLADSLAAAGAEVVGPCHSLEDAKSAAADEGIDAAILDVDLGGREVFPAADILVRRGIPFLFHSGRLDRAQLDSAFSRAPICPKPMAAEQLIETVRSLVAVAA</sequence>
<name>A0A369W0E1_9HYPH</name>
<dbReference type="Gene3D" id="3.40.50.2300">
    <property type="match status" value="1"/>
</dbReference>
<dbReference type="OrthoDB" id="582170at2"/>
<gene>
    <name evidence="3" type="ORF">DVH29_13855</name>
</gene>
<evidence type="ECO:0000256" key="1">
    <source>
        <dbReference type="PROSITE-ProRule" id="PRU00169"/>
    </source>
</evidence>
<keyword evidence="1" id="KW-0597">Phosphoprotein</keyword>
<dbReference type="InterPro" id="IPR001789">
    <property type="entry name" value="Sig_transdc_resp-reg_receiver"/>
</dbReference>
<dbReference type="InterPro" id="IPR011006">
    <property type="entry name" value="CheY-like_superfamily"/>
</dbReference>
<reference evidence="4" key="1">
    <citation type="submission" date="2018-07" db="EMBL/GenBank/DDBJ databases">
        <authorList>
            <person name="Liu B.-T."/>
            <person name="Du Z."/>
        </authorList>
    </citation>
    <scope>NUCLEOTIDE SEQUENCE [LARGE SCALE GENOMIC DNA]</scope>
    <source>
        <strain evidence="4">XYN52</strain>
    </source>
</reference>
<dbReference type="SUPFAM" id="SSF52172">
    <property type="entry name" value="CheY-like"/>
    <property type="match status" value="1"/>
</dbReference>
<accession>A0A369W0E1</accession>
<keyword evidence="4" id="KW-1185">Reference proteome</keyword>
<organism evidence="3 4">
    <name type="scientific">Pelagibacterium lacus</name>
    <dbReference type="NCBI Taxonomy" id="2282655"/>
    <lineage>
        <taxon>Bacteria</taxon>
        <taxon>Pseudomonadati</taxon>
        <taxon>Pseudomonadota</taxon>
        <taxon>Alphaproteobacteria</taxon>
        <taxon>Hyphomicrobiales</taxon>
        <taxon>Devosiaceae</taxon>
        <taxon>Pelagibacterium</taxon>
    </lineage>
</organism>
<feature type="modified residue" description="4-aspartylphosphate" evidence="1">
    <location>
        <position position="60"/>
    </location>
</feature>
<dbReference type="EMBL" id="QQNH01000026">
    <property type="protein sequence ID" value="RDE08018.1"/>
    <property type="molecule type" value="Genomic_DNA"/>
</dbReference>
<protein>
    <submittedName>
        <fullName evidence="3">Response regulator</fullName>
    </submittedName>
</protein>
<proteinExistence type="predicted"/>
<evidence type="ECO:0000313" key="4">
    <source>
        <dbReference type="Proteomes" id="UP000253759"/>
    </source>
</evidence>
<evidence type="ECO:0000259" key="2">
    <source>
        <dbReference type="PROSITE" id="PS50110"/>
    </source>
</evidence>
<dbReference type="GO" id="GO:0000160">
    <property type="term" value="P:phosphorelay signal transduction system"/>
    <property type="evidence" value="ECO:0007669"/>
    <property type="project" value="InterPro"/>
</dbReference>